<dbReference type="Gene3D" id="3.30.700.10">
    <property type="entry name" value="Glycoprotein, Type 4 Pilin"/>
    <property type="match status" value="1"/>
</dbReference>
<dbReference type="OrthoDB" id="2937119at2"/>
<dbReference type="AlphaFoldDB" id="U5LGK2"/>
<dbReference type="InterPro" id="IPR012902">
    <property type="entry name" value="N_methyl_site"/>
</dbReference>
<gene>
    <name evidence="4" type="ORF">N288_19095</name>
</gene>
<dbReference type="GO" id="GO:0009986">
    <property type="term" value="C:cell surface"/>
    <property type="evidence" value="ECO:0007669"/>
    <property type="project" value="UniProtKB-SubCell"/>
</dbReference>
<accession>U5LGK2</accession>
<dbReference type="EMBL" id="CP006643">
    <property type="protein sequence ID" value="AGX05697.1"/>
    <property type="molecule type" value="Genomic_DNA"/>
</dbReference>
<dbReference type="NCBIfam" id="TIGR02532">
    <property type="entry name" value="IV_pilin_GFxxxE"/>
    <property type="match status" value="1"/>
</dbReference>
<evidence type="ECO:0000256" key="3">
    <source>
        <dbReference type="SAM" id="Phobius"/>
    </source>
</evidence>
<dbReference type="Pfam" id="PF07963">
    <property type="entry name" value="N_methyl"/>
    <property type="match status" value="1"/>
</dbReference>
<evidence type="ECO:0000256" key="2">
    <source>
        <dbReference type="ARBA" id="ARBA00023287"/>
    </source>
</evidence>
<reference evidence="4 5" key="1">
    <citation type="submission" date="2013-07" db="EMBL/GenBank/DDBJ databases">
        <title>Complete genome sequence of Bacillus infantis NRRL B-14911 that has potential to induce cardiac disease by antigenic mimicry.</title>
        <authorList>
            <person name="Massilamany C."/>
            <person name="Smith T.P.L."/>
            <person name="Loy J.D."/>
            <person name="Barletta R."/>
            <person name="Reddy J."/>
        </authorList>
    </citation>
    <scope>NUCLEOTIDE SEQUENCE [LARGE SCALE GENOMIC DNA]</scope>
    <source>
        <strain evidence="4 5">NRRL B-14911</strain>
    </source>
</reference>
<proteinExistence type="predicted"/>
<dbReference type="InterPro" id="IPR045584">
    <property type="entry name" value="Pilin-like"/>
</dbReference>
<evidence type="ECO:0000313" key="4">
    <source>
        <dbReference type="EMBL" id="AGX05697.1"/>
    </source>
</evidence>
<evidence type="ECO:0008006" key="6">
    <source>
        <dbReference type="Google" id="ProtNLM"/>
    </source>
</evidence>
<keyword evidence="3" id="KW-0812">Transmembrane</keyword>
<dbReference type="SUPFAM" id="SSF54523">
    <property type="entry name" value="Pili subunits"/>
    <property type="match status" value="1"/>
</dbReference>
<dbReference type="STRING" id="1367477.N288_19095"/>
<sequence>MFKKMAQKLKNEKGLTLIELLAVIVILGIIAAIAIPSIGGLINKTKNDAKVAEAIQIVNASKTYIATNPTATSLAFADLDSYLDNVKDQEFTVKVDRNTTTGKFTYKIQNHEAAKIVKKNNEATEVTEVELQAFSGN</sequence>
<dbReference type="Proteomes" id="UP000017805">
    <property type="component" value="Chromosome"/>
</dbReference>
<dbReference type="RefSeq" id="WP_009796083.1">
    <property type="nucleotide sequence ID" value="NC_022524.1"/>
</dbReference>
<comment type="subcellular location">
    <subcellularLocation>
        <location evidence="1">Cell surface</location>
    </subcellularLocation>
</comment>
<keyword evidence="3" id="KW-0472">Membrane</keyword>
<protein>
    <recommendedName>
        <fullName evidence="6">Tfp assembly type protein</fullName>
    </recommendedName>
</protein>
<dbReference type="GO" id="GO:0030420">
    <property type="term" value="P:establishment of competence for transformation"/>
    <property type="evidence" value="ECO:0007669"/>
    <property type="project" value="UniProtKB-KW"/>
</dbReference>
<evidence type="ECO:0000256" key="1">
    <source>
        <dbReference type="ARBA" id="ARBA00004241"/>
    </source>
</evidence>
<keyword evidence="2" id="KW-0178">Competence</keyword>
<keyword evidence="5" id="KW-1185">Reference proteome</keyword>
<organism evidence="4 5">
    <name type="scientific">Bacillus infantis NRRL B-14911</name>
    <dbReference type="NCBI Taxonomy" id="1367477"/>
    <lineage>
        <taxon>Bacteria</taxon>
        <taxon>Bacillati</taxon>
        <taxon>Bacillota</taxon>
        <taxon>Bacilli</taxon>
        <taxon>Bacillales</taxon>
        <taxon>Bacillaceae</taxon>
        <taxon>Bacillus</taxon>
    </lineage>
</organism>
<name>U5LGK2_9BACI</name>
<keyword evidence="3" id="KW-1133">Transmembrane helix</keyword>
<dbReference type="KEGG" id="bif:N288_19095"/>
<dbReference type="HOGENOM" id="CLU_091705_7_0_9"/>
<evidence type="ECO:0000313" key="5">
    <source>
        <dbReference type="Proteomes" id="UP000017805"/>
    </source>
</evidence>
<feature type="transmembrane region" description="Helical" evidence="3">
    <location>
        <begin position="20"/>
        <end position="42"/>
    </location>
</feature>
<dbReference type="PROSITE" id="PS00409">
    <property type="entry name" value="PROKAR_NTER_METHYL"/>
    <property type="match status" value="1"/>
</dbReference>
<dbReference type="PATRIC" id="fig|1367477.3.peg.3808"/>